<evidence type="ECO:0000313" key="4">
    <source>
        <dbReference type="EMBL" id="PTL37839.1"/>
    </source>
</evidence>
<name>A0A2T4U388_9BACI</name>
<sequence length="602" mass="66419">MRMKTGWVAMVVVLLFTAVPVQAQEQEVRTYTESYIEEQIQEGSFHGASVSIVQDGEVVLSEGYGFANVQNQTEAEGDTLFRAGSVGKSMTAAAVLQLVEDGALSLEAPITDMLSITLANEPEETVTIPDLLTHTAGFDETVIEFYTDSLENVSYTRFLEERTPRLKREPGTEVEYSNVGLTIAGQLVEDASGVPFPEYVNENIFEPLGMENSSFEQHEDPSWVSASYVGGEVFPYSYFHMVPAGSITTSADDMARYMTAHLERDPALASENSYTLMHEPQFHMHEDVAGMNFGHYESQFGGVDAVRHDGAIDAFLSSMILVPELDLGIFISTNGVNGLDSQRVIPDFLDGLAEILAPGVEQLETADNPTDQSELDSYTGSYTMNRTNEYGPLSVMQVFNPTISVEAESDGSLLVEDLRFSGGWTAMEETMTPLVFQEEEGYEKLALLEGERFVSSVHPMMVFEKVPAVGERTISYVVLGFIGAVSVFFLLVIPVRGLYRIIRRRKVPNKSHRILAFFTVFTLLLSAGVLTAAVQLLVYGSVTAGTFMLAVPLVPLLLALIYALFWRRADFGKSTFGFILIQTAVVLFAAFALYWQMTPFHV</sequence>
<reference evidence="4 5" key="1">
    <citation type="submission" date="2018-03" db="EMBL/GenBank/DDBJ databases">
        <title>Alkalicoccus saliphilus sp. nov., isolated from a mineral pool.</title>
        <authorList>
            <person name="Zhao B."/>
        </authorList>
    </citation>
    <scope>NUCLEOTIDE SEQUENCE [LARGE SCALE GENOMIC DNA]</scope>
    <source>
        <strain evidence="4 5">6AG</strain>
    </source>
</reference>
<feature type="transmembrane region" description="Helical" evidence="1">
    <location>
        <begin position="474"/>
        <end position="493"/>
    </location>
</feature>
<dbReference type="EMBL" id="PZJJ01000031">
    <property type="protein sequence ID" value="PTL37839.1"/>
    <property type="molecule type" value="Genomic_DNA"/>
</dbReference>
<gene>
    <name evidence="4" type="ORF">C6Y45_14275</name>
</gene>
<dbReference type="AlphaFoldDB" id="A0A2T4U388"/>
<proteinExistence type="predicted"/>
<dbReference type="PANTHER" id="PTHR46825:SF9">
    <property type="entry name" value="BETA-LACTAMASE-RELATED DOMAIN-CONTAINING PROTEIN"/>
    <property type="match status" value="1"/>
</dbReference>
<dbReference type="InterPro" id="IPR050491">
    <property type="entry name" value="AmpC-like"/>
</dbReference>
<comment type="caution">
    <text evidence="4">The sequence shown here is derived from an EMBL/GenBank/DDBJ whole genome shotgun (WGS) entry which is preliminary data.</text>
</comment>
<dbReference type="SUPFAM" id="SSF56601">
    <property type="entry name" value="beta-lactamase/transpeptidase-like"/>
    <property type="match status" value="1"/>
</dbReference>
<keyword evidence="1" id="KW-1133">Transmembrane helix</keyword>
<feature type="domain" description="Beta-lactamase-related" evidence="3">
    <location>
        <begin position="34"/>
        <end position="342"/>
    </location>
</feature>
<dbReference type="Proteomes" id="UP000240509">
    <property type="component" value="Unassembled WGS sequence"/>
</dbReference>
<protein>
    <recommendedName>
        <fullName evidence="3">Beta-lactamase-related domain-containing protein</fullName>
    </recommendedName>
</protein>
<feature type="chain" id="PRO_5015433590" description="Beta-lactamase-related domain-containing protein" evidence="2">
    <location>
        <begin position="24"/>
        <end position="602"/>
    </location>
</feature>
<dbReference type="InterPro" id="IPR012338">
    <property type="entry name" value="Beta-lactam/transpept-like"/>
</dbReference>
<dbReference type="Gene3D" id="3.40.710.10">
    <property type="entry name" value="DD-peptidase/beta-lactamase superfamily"/>
    <property type="match status" value="1"/>
</dbReference>
<keyword evidence="1" id="KW-0472">Membrane</keyword>
<dbReference type="Pfam" id="PF00144">
    <property type="entry name" value="Beta-lactamase"/>
    <property type="match status" value="1"/>
</dbReference>
<feature type="transmembrane region" description="Helical" evidence="1">
    <location>
        <begin position="577"/>
        <end position="597"/>
    </location>
</feature>
<dbReference type="PANTHER" id="PTHR46825">
    <property type="entry name" value="D-ALANYL-D-ALANINE-CARBOXYPEPTIDASE/ENDOPEPTIDASE AMPH"/>
    <property type="match status" value="1"/>
</dbReference>
<organism evidence="4 5">
    <name type="scientific">Alkalicoccus saliphilus</name>
    <dbReference type="NCBI Taxonomy" id="200989"/>
    <lineage>
        <taxon>Bacteria</taxon>
        <taxon>Bacillati</taxon>
        <taxon>Bacillota</taxon>
        <taxon>Bacilli</taxon>
        <taxon>Bacillales</taxon>
        <taxon>Bacillaceae</taxon>
        <taxon>Alkalicoccus</taxon>
    </lineage>
</organism>
<feature type="transmembrane region" description="Helical" evidence="1">
    <location>
        <begin position="544"/>
        <end position="565"/>
    </location>
</feature>
<evidence type="ECO:0000256" key="1">
    <source>
        <dbReference type="SAM" id="Phobius"/>
    </source>
</evidence>
<accession>A0A2T4U388</accession>
<feature type="signal peptide" evidence="2">
    <location>
        <begin position="1"/>
        <end position="23"/>
    </location>
</feature>
<feature type="transmembrane region" description="Helical" evidence="1">
    <location>
        <begin position="514"/>
        <end position="538"/>
    </location>
</feature>
<evidence type="ECO:0000313" key="5">
    <source>
        <dbReference type="Proteomes" id="UP000240509"/>
    </source>
</evidence>
<evidence type="ECO:0000256" key="2">
    <source>
        <dbReference type="SAM" id="SignalP"/>
    </source>
</evidence>
<keyword evidence="5" id="KW-1185">Reference proteome</keyword>
<keyword evidence="2" id="KW-0732">Signal</keyword>
<keyword evidence="1" id="KW-0812">Transmembrane</keyword>
<dbReference type="InterPro" id="IPR001466">
    <property type="entry name" value="Beta-lactam-related"/>
</dbReference>
<evidence type="ECO:0000259" key="3">
    <source>
        <dbReference type="Pfam" id="PF00144"/>
    </source>
</evidence>